<feature type="domain" description="Gp5/Type VI secretion system Vgr protein OB-fold" evidence="1">
    <location>
        <begin position="294"/>
        <end position="358"/>
    </location>
</feature>
<protein>
    <submittedName>
        <fullName evidence="2">Late control gene D protein (GPD)</fullName>
    </submittedName>
</protein>
<keyword evidence="3" id="KW-1185">Reference proteome</keyword>
<dbReference type="EMBL" id="PTJA01000010">
    <property type="protein sequence ID" value="PPK79366.1"/>
    <property type="molecule type" value="Genomic_DNA"/>
</dbReference>
<name>A0A2S6HPB3_9FIRM</name>
<evidence type="ECO:0000313" key="2">
    <source>
        <dbReference type="EMBL" id="PPK79366.1"/>
    </source>
</evidence>
<evidence type="ECO:0000313" key="3">
    <source>
        <dbReference type="Proteomes" id="UP000237749"/>
    </source>
</evidence>
<dbReference type="Pfam" id="PF04717">
    <property type="entry name" value="Phage_base_V"/>
    <property type="match status" value="1"/>
</dbReference>
<evidence type="ECO:0000259" key="1">
    <source>
        <dbReference type="Pfam" id="PF04717"/>
    </source>
</evidence>
<dbReference type="Pfam" id="PF05954">
    <property type="entry name" value="Phage_GPD"/>
    <property type="match status" value="1"/>
</dbReference>
<dbReference type="Gene3D" id="2.30.110.50">
    <property type="match status" value="1"/>
</dbReference>
<organism evidence="2 3">
    <name type="scientific">Lacrimispora xylanisolvens</name>
    <dbReference type="NCBI Taxonomy" id="384636"/>
    <lineage>
        <taxon>Bacteria</taxon>
        <taxon>Bacillati</taxon>
        <taxon>Bacillota</taxon>
        <taxon>Clostridia</taxon>
        <taxon>Lachnospirales</taxon>
        <taxon>Lachnospiraceae</taxon>
        <taxon>Lacrimispora</taxon>
    </lineage>
</organism>
<dbReference type="RefSeq" id="WP_104438239.1">
    <property type="nucleotide sequence ID" value="NZ_PTJA01000010.1"/>
</dbReference>
<dbReference type="OrthoDB" id="1907165at2"/>
<dbReference type="AlphaFoldDB" id="A0A2S6HPB3"/>
<reference evidence="2 3" key="1">
    <citation type="submission" date="2018-02" db="EMBL/GenBank/DDBJ databases">
        <title>Genomic Encyclopedia of Archaeal and Bacterial Type Strains, Phase II (KMG-II): from individual species to whole genera.</title>
        <authorList>
            <person name="Goeker M."/>
        </authorList>
    </citation>
    <scope>NUCLEOTIDE SEQUENCE [LARGE SCALE GENOMIC DNA]</scope>
    <source>
        <strain evidence="2 3">DSM 3808</strain>
    </source>
</reference>
<dbReference type="SUPFAM" id="SSF69279">
    <property type="entry name" value="Phage tail proteins"/>
    <property type="match status" value="1"/>
</dbReference>
<dbReference type="Gene3D" id="3.55.50.10">
    <property type="entry name" value="Baseplate protein-like domains"/>
    <property type="match status" value="1"/>
</dbReference>
<dbReference type="InterPro" id="IPR006531">
    <property type="entry name" value="Gp5/Vgr_OB"/>
</dbReference>
<accession>A0A2S6HPB3</accession>
<dbReference type="Proteomes" id="UP000237749">
    <property type="component" value="Unassembled WGS sequence"/>
</dbReference>
<comment type="caution">
    <text evidence="2">The sequence shown here is derived from an EMBL/GenBank/DDBJ whole genome shotgun (WGS) entry which is preliminary data.</text>
</comment>
<proteinExistence type="predicted"/>
<sequence length="466" mass="53266">MKEYNLKTGPIQFIEVRELMVNRQINEHGTAVVSGYIADEDEDIYLKQLTGDVWEKIEEVGEDGDVQTLFWGVVTGFSVEQVNDQKKMTLELTTGTYFMDLKSHFRTFQDGTATYEAIFGQITGNYENSGIIKNRPLTDKAGKLVLQHRETDWEFLKRIAAGFHSFLVPSTRINGVKYFYDLPKGESYELPKFAKYAVKKNLMDYQMKRSQGLTQMRESSCLEYVIQSREDYQIGDQISIDGMQLFVWKIESRYERGEMLHTCHLKSRSGMDFPEYREKDRAGCSFPAEVLKVKEDKVMVKISKDENQDQKINLWYPYSTVYSTPDGTGWYCMPEVGDAVRLHIPEQKEEEAYVISSVHLDTQSSDRKNPDHKIIKNKYQKEIRFTPDSIVITNNQGTKIELSDAKGVHIVSQNDIVLKAKDDLTISSETGSLIAAGTDSVNIKQKTTSINIEQGISFTGGELKVQ</sequence>
<gene>
    <name evidence="2" type="ORF">BXY41_11085</name>
</gene>